<dbReference type="EnsemblMetazoa" id="SCAU013861-RA">
    <property type="protein sequence ID" value="SCAU013861-PA"/>
    <property type="gene ID" value="SCAU013861"/>
</dbReference>
<evidence type="ECO:0000313" key="2">
    <source>
        <dbReference type="EnsemblMetazoa" id="SCAU013861-PA"/>
    </source>
</evidence>
<dbReference type="Proteomes" id="UP000095300">
    <property type="component" value="Unassembled WGS sequence"/>
</dbReference>
<keyword evidence="1" id="KW-0812">Transmembrane</keyword>
<dbReference type="AlphaFoldDB" id="A0A1I8Q4K8"/>
<evidence type="ECO:0000313" key="3">
    <source>
        <dbReference type="Proteomes" id="UP000095300"/>
    </source>
</evidence>
<dbReference type="STRING" id="35570.A0A1I8Q4K8"/>
<reference evidence="2" key="1">
    <citation type="submission" date="2020-05" db="UniProtKB">
        <authorList>
            <consortium name="EnsemblMetazoa"/>
        </authorList>
    </citation>
    <scope>IDENTIFICATION</scope>
    <source>
        <strain evidence="2">USDA</strain>
    </source>
</reference>
<sequence length="144" mass="17348">MFKTWQKPLHKRKLWKQMSVTSKIVYYMRPFVEQLIEIWLQPLPFPTIFKLIYSGILNIFLLMPIVYPILIVILYYGIVQYFFEKSLDMRFTQNIDLIHFLEQLFSLETFKENQNSLFVPFLKDIYALACCIDYIRLALAIMMG</sequence>
<organism evidence="2 3">
    <name type="scientific">Stomoxys calcitrans</name>
    <name type="common">Stable fly</name>
    <name type="synonym">Conops calcitrans</name>
    <dbReference type="NCBI Taxonomy" id="35570"/>
    <lineage>
        <taxon>Eukaryota</taxon>
        <taxon>Metazoa</taxon>
        <taxon>Ecdysozoa</taxon>
        <taxon>Arthropoda</taxon>
        <taxon>Hexapoda</taxon>
        <taxon>Insecta</taxon>
        <taxon>Pterygota</taxon>
        <taxon>Neoptera</taxon>
        <taxon>Endopterygota</taxon>
        <taxon>Diptera</taxon>
        <taxon>Brachycera</taxon>
        <taxon>Muscomorpha</taxon>
        <taxon>Muscoidea</taxon>
        <taxon>Muscidae</taxon>
        <taxon>Stomoxys</taxon>
    </lineage>
</organism>
<keyword evidence="3" id="KW-1185">Reference proteome</keyword>
<proteinExistence type="predicted"/>
<evidence type="ECO:0000256" key="1">
    <source>
        <dbReference type="SAM" id="Phobius"/>
    </source>
</evidence>
<keyword evidence="1" id="KW-0472">Membrane</keyword>
<gene>
    <name evidence="2" type="primary">106084637</name>
</gene>
<protein>
    <submittedName>
        <fullName evidence="2">Uncharacterized protein</fullName>
    </submittedName>
</protein>
<dbReference type="VEuPathDB" id="VectorBase:SCAU013861"/>
<dbReference type="OrthoDB" id="7243985at2759"/>
<keyword evidence="1" id="KW-1133">Transmembrane helix</keyword>
<name>A0A1I8Q4K8_STOCA</name>
<feature type="transmembrane region" description="Helical" evidence="1">
    <location>
        <begin position="59"/>
        <end position="83"/>
    </location>
</feature>
<accession>A0A1I8Q4K8</accession>
<dbReference type="KEGG" id="scac:106084637"/>